<sequence length="214" mass="23661">MGRGRFFSSELSRRSRNLQKQQELGRFSTRAVGSCFLSFLCFTSPLPLLFSVLFPPLVWQHVKHISTAIKPGAMTDRDTFVMSVLELAESSGKEVAVAAALEEMIADIEMYGLPPCESGDPVRDMEEYRRYHGLDRVFGFLLQSLIMHEPNDPVLLYLCFYFSCHSSLSSSPLSLVVSALLSLFLVPCSLFLSPPLSTSPRSCAAGSAHARASE</sequence>
<reference evidence="1" key="1">
    <citation type="submission" date="2021-01" db="EMBL/GenBank/DDBJ databases">
        <authorList>
            <person name="Corre E."/>
            <person name="Pelletier E."/>
            <person name="Niang G."/>
            <person name="Scheremetjew M."/>
            <person name="Finn R."/>
            <person name="Kale V."/>
            <person name="Holt S."/>
            <person name="Cochrane G."/>
            <person name="Meng A."/>
            <person name="Brown T."/>
            <person name="Cohen L."/>
        </authorList>
    </citation>
    <scope>NUCLEOTIDE SEQUENCE</scope>
    <source>
        <strain evidence="1">CCMP 2712</strain>
    </source>
</reference>
<proteinExistence type="predicted"/>
<accession>A0A7S4NYB9</accession>
<protein>
    <submittedName>
        <fullName evidence="1">Uncharacterized protein</fullName>
    </submittedName>
</protein>
<evidence type="ECO:0000313" key="1">
    <source>
        <dbReference type="EMBL" id="CAE2316400.1"/>
    </source>
</evidence>
<organism evidence="1">
    <name type="scientific">Guillardia theta</name>
    <name type="common">Cryptophyte</name>
    <name type="synonym">Cryptomonas phi</name>
    <dbReference type="NCBI Taxonomy" id="55529"/>
    <lineage>
        <taxon>Eukaryota</taxon>
        <taxon>Cryptophyceae</taxon>
        <taxon>Pyrenomonadales</taxon>
        <taxon>Geminigeraceae</taxon>
        <taxon>Guillardia</taxon>
    </lineage>
</organism>
<name>A0A7S4NYB9_GUITH</name>
<dbReference type="AlphaFoldDB" id="A0A7S4NYB9"/>
<dbReference type="EMBL" id="HBKN01031499">
    <property type="protein sequence ID" value="CAE2316400.1"/>
    <property type="molecule type" value="Transcribed_RNA"/>
</dbReference>
<gene>
    <name evidence="1" type="ORF">GTHE00462_LOCUS24480</name>
</gene>